<protein>
    <recommendedName>
        <fullName evidence="3">Phage tail protein</fullName>
    </recommendedName>
</protein>
<dbReference type="RefSeq" id="WP_074476904.1">
    <property type="nucleotide sequence ID" value="NZ_FMCT01000012.1"/>
</dbReference>
<dbReference type="Pfam" id="PF25595">
    <property type="entry name" value="Phage_TTP_16"/>
    <property type="match status" value="1"/>
</dbReference>
<sequence>MTALWVPAIANTAAPKLTELTAGTVLDLSCYLTGDGLTTEISENTIDDPRLCSKQIFEARGDFTDTLELTYVFNPASPDDDEARIALAPGTQGNIVLRWAVDFEDAIAVGDLVDVYPVEMGLPRKNTPARNSVHKITQKPFVIGSVQRDVAVVAGP</sequence>
<evidence type="ECO:0000313" key="2">
    <source>
        <dbReference type="Proteomes" id="UP000183585"/>
    </source>
</evidence>
<dbReference type="AlphaFoldDB" id="A0A1C5AC94"/>
<evidence type="ECO:0008006" key="3">
    <source>
        <dbReference type="Google" id="ProtNLM"/>
    </source>
</evidence>
<accession>A0A1C5AC94</accession>
<dbReference type="EMBL" id="FMCT01000012">
    <property type="protein sequence ID" value="SCF42691.1"/>
    <property type="molecule type" value="Genomic_DNA"/>
</dbReference>
<evidence type="ECO:0000313" key="1">
    <source>
        <dbReference type="EMBL" id="SCF42691.1"/>
    </source>
</evidence>
<keyword evidence="2" id="KW-1185">Reference proteome</keyword>
<proteinExistence type="predicted"/>
<organism evidence="1 2">
    <name type="scientific">Micromonospora carbonacea</name>
    <dbReference type="NCBI Taxonomy" id="47853"/>
    <lineage>
        <taxon>Bacteria</taxon>
        <taxon>Bacillati</taxon>
        <taxon>Actinomycetota</taxon>
        <taxon>Actinomycetes</taxon>
        <taxon>Micromonosporales</taxon>
        <taxon>Micromonosporaceae</taxon>
        <taxon>Micromonospora</taxon>
    </lineage>
</organism>
<name>A0A1C5AC94_9ACTN</name>
<dbReference type="Proteomes" id="UP000183585">
    <property type="component" value="Unassembled WGS sequence"/>
</dbReference>
<dbReference type="InterPro" id="IPR058009">
    <property type="entry name" value="TTP_Phage_16"/>
</dbReference>
<gene>
    <name evidence="1" type="ORF">GA0070563_112115</name>
</gene>
<reference evidence="2" key="1">
    <citation type="submission" date="2016-06" db="EMBL/GenBank/DDBJ databases">
        <authorList>
            <person name="Varghese N."/>
            <person name="Submissions Spin"/>
        </authorList>
    </citation>
    <scope>NUCLEOTIDE SEQUENCE [LARGE SCALE GENOMIC DNA]</scope>
    <source>
        <strain evidence="2">DSM 43168</strain>
    </source>
</reference>